<feature type="compositionally biased region" description="Basic residues" evidence="1">
    <location>
        <begin position="177"/>
        <end position="212"/>
    </location>
</feature>
<feature type="compositionally biased region" description="Polar residues" evidence="1">
    <location>
        <begin position="407"/>
        <end position="423"/>
    </location>
</feature>
<sequence>MSSMPSLSYFLRTPRPDEHHAPPPPNDSPASQTSSRLGALHSNVRSIINGSSIYSSSPVVPDTANSPKPSKHRSPFLGFLRRSQYPPTPIIVTDNNDPRISHDSRSPLRPQHTAGSYMRTIGPFENYQDVPNVPPLPETALPDRHPADVSLPDLLPSHTRGSSLDPETQQLQEEVHGRRRRHRRRHHHHHQGHRHHGERKKRKPKHKYTHWVRRKRQEQRNLCLGFVGTGAARSKLMSCLISGLFLLTVLAVYLALALTRPTTAPLGQELHILFIILLLAITIFFAHALIRLFMLALHPPDESLTPCIPSMTGPDGFHPIRPIRVHVARDEEFGAGHGLRLDGMRGDGAEGDDGQEEGKEGEKSGPPPPPPAYGLWRSSVRVDPNLLHWQRVEDVPPSHRHSRLSLHLNNSNAPAVTATAAQQSEEEPGPRPPSYVSDDGVSYVVDAAPRSTVAVAVPVPPPAHQDPGFNVRHSSTGISDIHPAWRPGYAMSEVRLSAFPAPLRV</sequence>
<feature type="transmembrane region" description="Helical" evidence="2">
    <location>
        <begin position="270"/>
        <end position="290"/>
    </location>
</feature>
<reference evidence="3" key="1">
    <citation type="journal article" date="2020" name="Stud. Mycol.">
        <title>101 Dothideomycetes genomes: a test case for predicting lifestyles and emergence of pathogens.</title>
        <authorList>
            <person name="Haridas S."/>
            <person name="Albert R."/>
            <person name="Binder M."/>
            <person name="Bloem J."/>
            <person name="Labutti K."/>
            <person name="Salamov A."/>
            <person name="Andreopoulos B."/>
            <person name="Baker S."/>
            <person name="Barry K."/>
            <person name="Bills G."/>
            <person name="Bluhm B."/>
            <person name="Cannon C."/>
            <person name="Castanera R."/>
            <person name="Culley D."/>
            <person name="Daum C."/>
            <person name="Ezra D."/>
            <person name="Gonzalez J."/>
            <person name="Henrissat B."/>
            <person name="Kuo A."/>
            <person name="Liang C."/>
            <person name="Lipzen A."/>
            <person name="Lutzoni F."/>
            <person name="Magnuson J."/>
            <person name="Mondo S."/>
            <person name="Nolan M."/>
            <person name="Ohm R."/>
            <person name="Pangilinan J."/>
            <person name="Park H.-J."/>
            <person name="Ramirez L."/>
            <person name="Alfaro M."/>
            <person name="Sun H."/>
            <person name="Tritt A."/>
            <person name="Yoshinaga Y."/>
            <person name="Zwiers L.-H."/>
            <person name="Turgeon B."/>
            <person name="Goodwin S."/>
            <person name="Spatafora J."/>
            <person name="Crous P."/>
            <person name="Grigoriev I."/>
        </authorList>
    </citation>
    <scope>NUCLEOTIDE SEQUENCE</scope>
    <source>
        <strain evidence="3">CBS 379.55</strain>
    </source>
</reference>
<evidence type="ECO:0000256" key="1">
    <source>
        <dbReference type="SAM" id="MobiDB-lite"/>
    </source>
</evidence>
<feature type="compositionally biased region" description="Low complexity" evidence="1">
    <location>
        <begin position="46"/>
        <end position="57"/>
    </location>
</feature>
<proteinExistence type="predicted"/>
<keyword evidence="2" id="KW-0472">Membrane</keyword>
<feature type="region of interest" description="Disordered" evidence="1">
    <location>
        <begin position="87"/>
        <end position="113"/>
    </location>
</feature>
<dbReference type="Proteomes" id="UP000800097">
    <property type="component" value="Unassembled WGS sequence"/>
</dbReference>
<dbReference type="OrthoDB" id="5417811at2759"/>
<feature type="compositionally biased region" description="Basic and acidic residues" evidence="1">
    <location>
        <begin position="336"/>
        <end position="348"/>
    </location>
</feature>
<dbReference type="EMBL" id="ML986510">
    <property type="protein sequence ID" value="KAF2273392.1"/>
    <property type="molecule type" value="Genomic_DNA"/>
</dbReference>
<feature type="transmembrane region" description="Helical" evidence="2">
    <location>
        <begin position="236"/>
        <end position="258"/>
    </location>
</feature>
<organism evidence="3 4">
    <name type="scientific">Westerdykella ornata</name>
    <dbReference type="NCBI Taxonomy" id="318751"/>
    <lineage>
        <taxon>Eukaryota</taxon>
        <taxon>Fungi</taxon>
        <taxon>Dikarya</taxon>
        <taxon>Ascomycota</taxon>
        <taxon>Pezizomycotina</taxon>
        <taxon>Dothideomycetes</taxon>
        <taxon>Pleosporomycetidae</taxon>
        <taxon>Pleosporales</taxon>
        <taxon>Sporormiaceae</taxon>
        <taxon>Westerdykella</taxon>
    </lineage>
</organism>
<name>A0A6A6JAG1_WESOR</name>
<feature type="compositionally biased region" description="Basic and acidic residues" evidence="1">
    <location>
        <begin position="96"/>
        <end position="106"/>
    </location>
</feature>
<feature type="region of interest" description="Disordered" evidence="1">
    <location>
        <begin position="1"/>
        <end position="75"/>
    </location>
</feature>
<protein>
    <submittedName>
        <fullName evidence="3">Uncharacterized protein</fullName>
    </submittedName>
</protein>
<keyword evidence="2" id="KW-0812">Transmembrane</keyword>
<evidence type="ECO:0000313" key="3">
    <source>
        <dbReference type="EMBL" id="KAF2273392.1"/>
    </source>
</evidence>
<evidence type="ECO:0000256" key="2">
    <source>
        <dbReference type="SAM" id="Phobius"/>
    </source>
</evidence>
<dbReference type="GeneID" id="54546468"/>
<dbReference type="AlphaFoldDB" id="A0A6A6JAG1"/>
<feature type="region of interest" description="Disordered" evidence="1">
    <location>
        <begin position="136"/>
        <end position="212"/>
    </location>
</feature>
<gene>
    <name evidence="3" type="ORF">EI97DRAFT_155894</name>
</gene>
<feature type="region of interest" description="Disordered" evidence="1">
    <location>
        <begin position="336"/>
        <end position="377"/>
    </location>
</feature>
<accession>A0A6A6JAG1</accession>
<keyword evidence="4" id="KW-1185">Reference proteome</keyword>
<keyword evidence="2" id="KW-1133">Transmembrane helix</keyword>
<evidence type="ECO:0000313" key="4">
    <source>
        <dbReference type="Proteomes" id="UP000800097"/>
    </source>
</evidence>
<dbReference type="RefSeq" id="XP_033650931.1">
    <property type="nucleotide sequence ID" value="XM_033793293.1"/>
</dbReference>
<feature type="region of interest" description="Disordered" evidence="1">
    <location>
        <begin position="395"/>
        <end position="435"/>
    </location>
</feature>
<feature type="compositionally biased region" description="Polar residues" evidence="1">
    <location>
        <begin position="159"/>
        <end position="172"/>
    </location>
</feature>